<dbReference type="GO" id="GO:0005634">
    <property type="term" value="C:nucleus"/>
    <property type="evidence" value="ECO:0007669"/>
    <property type="project" value="TreeGrafter"/>
</dbReference>
<dbReference type="Proteomes" id="UP000515125">
    <property type="component" value="Unplaced"/>
</dbReference>
<keyword evidence="1" id="KW-0479">Metal-binding</keyword>
<dbReference type="GeneID" id="34624050"/>
<evidence type="ECO:0000313" key="6">
    <source>
        <dbReference type="Proteomes" id="UP000515125"/>
    </source>
</evidence>
<evidence type="ECO:0000256" key="3">
    <source>
        <dbReference type="ARBA" id="ARBA00022833"/>
    </source>
</evidence>
<accession>A0A6P6S0Q8</accession>
<keyword evidence="3" id="KW-0862">Zinc</keyword>
<dbReference type="OrthoDB" id="341421at2759"/>
<dbReference type="Pfam" id="PF01753">
    <property type="entry name" value="zf-MYND"/>
    <property type="match status" value="1"/>
</dbReference>
<name>A0A6P6S0Q8_9EIME</name>
<dbReference type="PROSITE" id="PS50865">
    <property type="entry name" value="ZF_MYND_2"/>
    <property type="match status" value="1"/>
</dbReference>
<dbReference type="Gene3D" id="6.10.140.2220">
    <property type="match status" value="1"/>
</dbReference>
<keyword evidence="6" id="KW-1185">Reference proteome</keyword>
<evidence type="ECO:0000259" key="5">
    <source>
        <dbReference type="PROSITE" id="PS50865"/>
    </source>
</evidence>
<gene>
    <name evidence="7" type="primary">LOC34624050</name>
</gene>
<feature type="domain" description="MYND-type" evidence="5">
    <location>
        <begin position="198"/>
        <end position="236"/>
    </location>
</feature>
<proteinExistence type="predicted"/>
<dbReference type="InterPro" id="IPR024119">
    <property type="entry name" value="TF_DEAF-1"/>
</dbReference>
<dbReference type="GO" id="GO:0000981">
    <property type="term" value="F:DNA-binding transcription factor activity, RNA polymerase II-specific"/>
    <property type="evidence" value="ECO:0007669"/>
    <property type="project" value="TreeGrafter"/>
</dbReference>
<dbReference type="SUPFAM" id="SSF144232">
    <property type="entry name" value="HIT/MYND zinc finger-like"/>
    <property type="match status" value="1"/>
</dbReference>
<protein>
    <submittedName>
        <fullName evidence="7">Uncharacterized protein LOC34624050</fullName>
    </submittedName>
</protein>
<evidence type="ECO:0000256" key="1">
    <source>
        <dbReference type="ARBA" id="ARBA00022723"/>
    </source>
</evidence>
<reference evidence="7" key="1">
    <citation type="submission" date="2025-08" db="UniProtKB">
        <authorList>
            <consortium name="RefSeq"/>
        </authorList>
    </citation>
    <scope>IDENTIFICATION</scope>
</reference>
<sequence length="241" mass="27413">MSLDDVVHPQFTFLLIPQDIDSPVQELQFKGREEDFREQLKTHLNREKINCLNQQRFKEFKQGLKEKSEGKIGDEGLERMVQGTSQNYQIIPLTLPTKANGFKGINAYIDSVGRIKGLPTNARATRICSTDIRGDCFLSCVFDDEENFQRVNCGESTFQELMQNPPDAKGRWSETQAAMQLLQQTGQAKLEAPSKPKCENCGKEEGPLKRCGRCGKSCYCSTECQREDWPLHKRTCCPKPK</sequence>
<evidence type="ECO:0000256" key="4">
    <source>
        <dbReference type="PROSITE-ProRule" id="PRU00134"/>
    </source>
</evidence>
<dbReference type="InterPro" id="IPR002893">
    <property type="entry name" value="Znf_MYND"/>
</dbReference>
<dbReference type="RefSeq" id="XP_026193698.1">
    <property type="nucleotide sequence ID" value="XM_026337913.1"/>
</dbReference>
<organism evidence="6 7">
    <name type="scientific">Cyclospora cayetanensis</name>
    <dbReference type="NCBI Taxonomy" id="88456"/>
    <lineage>
        <taxon>Eukaryota</taxon>
        <taxon>Sar</taxon>
        <taxon>Alveolata</taxon>
        <taxon>Apicomplexa</taxon>
        <taxon>Conoidasida</taxon>
        <taxon>Coccidia</taxon>
        <taxon>Eucoccidiorida</taxon>
        <taxon>Eimeriorina</taxon>
        <taxon>Eimeriidae</taxon>
        <taxon>Cyclospora</taxon>
    </lineage>
</organism>
<dbReference type="AlphaFoldDB" id="A0A6P6S0Q8"/>
<dbReference type="GO" id="GO:0008270">
    <property type="term" value="F:zinc ion binding"/>
    <property type="evidence" value="ECO:0007669"/>
    <property type="project" value="UniProtKB-KW"/>
</dbReference>
<dbReference type="PANTHER" id="PTHR10237:SF14">
    <property type="entry name" value="MYND-TYPE DOMAIN-CONTAINING PROTEIN"/>
    <property type="match status" value="1"/>
</dbReference>
<evidence type="ECO:0000313" key="7">
    <source>
        <dbReference type="RefSeq" id="XP_026193698.1"/>
    </source>
</evidence>
<dbReference type="PANTHER" id="PTHR10237">
    <property type="entry name" value="DEFORMED EPIDERMAL AUTOREGULATORY FACTOR 1 HOMOLOG SUPPRESSIN"/>
    <property type="match status" value="1"/>
</dbReference>
<keyword evidence="2 4" id="KW-0863">Zinc-finger</keyword>
<evidence type="ECO:0000256" key="2">
    <source>
        <dbReference type="ARBA" id="ARBA00022771"/>
    </source>
</evidence>